<gene>
    <name evidence="2" type="ORF">BZK31_25450</name>
</gene>
<protein>
    <recommendedName>
        <fullName evidence="1">PAS domain-containing protein</fullName>
    </recommendedName>
</protein>
<reference evidence="3" key="1">
    <citation type="submission" date="2017-02" db="EMBL/GenBank/DDBJ databases">
        <title>Pseudomonas floridae sp. nov., a novel pathogenic bacterial species isolated from tomato.</title>
        <authorList>
            <person name="Timilsina S."/>
            <person name="Vallad G.E."/>
            <person name="Jones J.B."/>
        </authorList>
    </citation>
    <scope>NUCLEOTIDE SEQUENCE [LARGE SCALE GENOMIC DNA]</scope>
    <source>
        <strain evidence="3">GEV388</strain>
    </source>
</reference>
<evidence type="ECO:0000259" key="1">
    <source>
        <dbReference type="Pfam" id="PF13188"/>
    </source>
</evidence>
<dbReference type="STRING" id="1958950.BZK31_25450"/>
<evidence type="ECO:0000313" key="3">
    <source>
        <dbReference type="Proteomes" id="UP000192815"/>
    </source>
</evidence>
<evidence type="ECO:0000313" key="2">
    <source>
        <dbReference type="EMBL" id="ORC54747.1"/>
    </source>
</evidence>
<feature type="non-terminal residue" evidence="2">
    <location>
        <position position="78"/>
    </location>
</feature>
<dbReference type="OrthoDB" id="9804019at2"/>
<proteinExistence type="predicted"/>
<dbReference type="EMBL" id="MUIO01000126">
    <property type="protein sequence ID" value="ORC54747.1"/>
    <property type="molecule type" value="Genomic_DNA"/>
</dbReference>
<accession>A0A1X0N0M4</accession>
<dbReference type="Proteomes" id="UP000192815">
    <property type="component" value="Unassembled WGS sequence"/>
</dbReference>
<name>A0A1X0N0M4_9PSED</name>
<dbReference type="InterPro" id="IPR000014">
    <property type="entry name" value="PAS"/>
</dbReference>
<organism evidence="2 3">
    <name type="scientific">Pseudomonas floridensis</name>
    <dbReference type="NCBI Taxonomy" id="1958950"/>
    <lineage>
        <taxon>Bacteria</taxon>
        <taxon>Pseudomonadati</taxon>
        <taxon>Pseudomonadota</taxon>
        <taxon>Gammaproteobacteria</taxon>
        <taxon>Pseudomonadales</taxon>
        <taxon>Pseudomonadaceae</taxon>
        <taxon>Pseudomonas</taxon>
    </lineage>
</organism>
<keyword evidence="3" id="KW-1185">Reference proteome</keyword>
<dbReference type="SUPFAM" id="SSF55785">
    <property type="entry name" value="PYP-like sensor domain (PAS domain)"/>
    <property type="match status" value="1"/>
</dbReference>
<dbReference type="InterPro" id="IPR035965">
    <property type="entry name" value="PAS-like_dom_sf"/>
</dbReference>
<sequence>MNDNNLNDHQGIQRLAIRSLFEIIEQSSEGTVIVDKDARIVWINERYARRFGLQDPTLAIGQPCENVIPGSLLRQVAN</sequence>
<dbReference type="Pfam" id="PF13188">
    <property type="entry name" value="PAS_8"/>
    <property type="match status" value="1"/>
</dbReference>
<dbReference type="AlphaFoldDB" id="A0A1X0N0M4"/>
<feature type="domain" description="PAS" evidence="1">
    <location>
        <begin position="23"/>
        <end position="65"/>
    </location>
</feature>
<dbReference type="Gene3D" id="3.30.450.20">
    <property type="entry name" value="PAS domain"/>
    <property type="match status" value="1"/>
</dbReference>
<comment type="caution">
    <text evidence="2">The sequence shown here is derived from an EMBL/GenBank/DDBJ whole genome shotgun (WGS) entry which is preliminary data.</text>
</comment>
<dbReference type="RefSeq" id="WP_157900794.1">
    <property type="nucleotide sequence ID" value="NZ_MUIO01000126.1"/>
</dbReference>